<evidence type="ECO:0000313" key="3">
    <source>
        <dbReference type="EMBL" id="RFM27292.1"/>
    </source>
</evidence>
<organism evidence="3 4">
    <name type="scientific">Deminuibacter soli</name>
    <dbReference type="NCBI Taxonomy" id="2291815"/>
    <lineage>
        <taxon>Bacteria</taxon>
        <taxon>Pseudomonadati</taxon>
        <taxon>Bacteroidota</taxon>
        <taxon>Chitinophagia</taxon>
        <taxon>Chitinophagales</taxon>
        <taxon>Chitinophagaceae</taxon>
        <taxon>Deminuibacter</taxon>
    </lineage>
</organism>
<keyword evidence="3" id="KW-0378">Hydrolase</keyword>
<dbReference type="Gene3D" id="3.40.710.10">
    <property type="entry name" value="DD-peptidase/beta-lactamase superfamily"/>
    <property type="match status" value="1"/>
</dbReference>
<dbReference type="SUPFAM" id="SSF56601">
    <property type="entry name" value="beta-lactamase/transpeptidase-like"/>
    <property type="match status" value="1"/>
</dbReference>
<dbReference type="InterPro" id="IPR012338">
    <property type="entry name" value="Beta-lactam/transpept-like"/>
</dbReference>
<feature type="chain" id="PRO_5017748042" evidence="1">
    <location>
        <begin position="32"/>
        <end position="388"/>
    </location>
</feature>
<dbReference type="InterPro" id="IPR001466">
    <property type="entry name" value="Beta-lactam-related"/>
</dbReference>
<dbReference type="AlphaFoldDB" id="A0A3E1NHD4"/>
<dbReference type="GO" id="GO:0016787">
    <property type="term" value="F:hydrolase activity"/>
    <property type="evidence" value="ECO:0007669"/>
    <property type="project" value="UniProtKB-KW"/>
</dbReference>
<accession>A0A3E1NHD4</accession>
<gene>
    <name evidence="3" type="ORF">DXN05_14790</name>
</gene>
<protein>
    <submittedName>
        <fullName evidence="3">Class A beta-lactamase-related serine hydrolase</fullName>
    </submittedName>
</protein>
<evidence type="ECO:0000313" key="4">
    <source>
        <dbReference type="Proteomes" id="UP000261284"/>
    </source>
</evidence>
<proteinExistence type="predicted"/>
<evidence type="ECO:0000256" key="1">
    <source>
        <dbReference type="SAM" id="SignalP"/>
    </source>
</evidence>
<name>A0A3E1NHD4_9BACT</name>
<keyword evidence="4" id="KW-1185">Reference proteome</keyword>
<dbReference type="Proteomes" id="UP000261284">
    <property type="component" value="Unassembled WGS sequence"/>
</dbReference>
<dbReference type="EMBL" id="QTJU01000005">
    <property type="protein sequence ID" value="RFM27292.1"/>
    <property type="molecule type" value="Genomic_DNA"/>
</dbReference>
<evidence type="ECO:0000259" key="2">
    <source>
        <dbReference type="Pfam" id="PF00144"/>
    </source>
</evidence>
<dbReference type="PANTHER" id="PTHR46825:SF8">
    <property type="entry name" value="BETA-LACTAMASE-RELATED"/>
    <property type="match status" value="1"/>
</dbReference>
<feature type="signal peptide" evidence="1">
    <location>
        <begin position="1"/>
        <end position="31"/>
    </location>
</feature>
<keyword evidence="1" id="KW-0732">Signal</keyword>
<feature type="domain" description="Beta-lactamase-related" evidence="2">
    <location>
        <begin position="55"/>
        <end position="374"/>
    </location>
</feature>
<dbReference type="PANTHER" id="PTHR46825">
    <property type="entry name" value="D-ALANYL-D-ALANINE-CARBOXYPEPTIDASE/ENDOPEPTIDASE AMPH"/>
    <property type="match status" value="1"/>
</dbReference>
<reference evidence="3 4" key="1">
    <citation type="submission" date="2018-08" db="EMBL/GenBank/DDBJ databases">
        <title>Chitinophagaceae sp. K23C18032701, a novel bacterium isolated from forest soil.</title>
        <authorList>
            <person name="Wang C."/>
        </authorList>
    </citation>
    <scope>NUCLEOTIDE SEQUENCE [LARGE SCALE GENOMIC DNA]</scope>
    <source>
        <strain evidence="3 4">K23C18032701</strain>
    </source>
</reference>
<comment type="caution">
    <text evidence="3">The sequence shown here is derived from an EMBL/GenBank/DDBJ whole genome shotgun (WGS) entry which is preliminary data.</text>
</comment>
<sequence>MIHSLYFHARMKTITALLAILLLLEYAGAHAAPFTDTTLIADNRQQTRLDSLVQTAASAYMQHPHANSLSIGIVQNGHVYFYNYHKGAGALPTSESVYGIGSVAKVFLCSMAARAVVASRLQLNEDIRKYLPGKYPNLVYRQQPVRVVHLANHTSAMPGMSRTYADAYLDSVLKLDPQRFGDWYRAYTADSLIKDMHHFVLDTVPGTKLRYNGNGMMVLMAIMEKVYHQPYETLLTQFLRDSLNMHDSRLTLYAAQQDRVVQGYDENGKALPFIVDKGFRAAPSLLSTAADMVKFIQWNLNEHNSAVQLAHTTTFKDADTELGLGWFKGIDAQQHHYLLHSGHEGTGFNSICVLYPANNTGIVILVNEITGQDRVNDLKDKLAEGLME</sequence>
<dbReference type="InterPro" id="IPR050491">
    <property type="entry name" value="AmpC-like"/>
</dbReference>
<dbReference type="Pfam" id="PF00144">
    <property type="entry name" value="Beta-lactamase"/>
    <property type="match status" value="1"/>
</dbReference>